<dbReference type="EMBL" id="JAIWYP010000015">
    <property type="protein sequence ID" value="KAH3698967.1"/>
    <property type="molecule type" value="Genomic_DNA"/>
</dbReference>
<protein>
    <submittedName>
        <fullName evidence="1">Uncharacterized protein</fullName>
    </submittedName>
</protein>
<proteinExistence type="predicted"/>
<accession>A0A9D3YED2</accession>
<evidence type="ECO:0000313" key="2">
    <source>
        <dbReference type="Proteomes" id="UP000828390"/>
    </source>
</evidence>
<dbReference type="PANTHER" id="PTHR34239">
    <property type="entry name" value="APPLE DOMAIN-CONTAINING PROTEIN"/>
    <property type="match status" value="1"/>
</dbReference>
<sequence length="69" mass="7563">MESQAKQSGSDIGPLIDGCNDALALLGHANRQLNLLERDLLKSEMRNEYAHVCTHSLPHTSELFGDDVS</sequence>
<reference evidence="1" key="1">
    <citation type="journal article" date="2019" name="bioRxiv">
        <title>The Genome of the Zebra Mussel, Dreissena polymorpha: A Resource for Invasive Species Research.</title>
        <authorList>
            <person name="McCartney M.A."/>
            <person name="Auch B."/>
            <person name="Kono T."/>
            <person name="Mallez S."/>
            <person name="Zhang Y."/>
            <person name="Obille A."/>
            <person name="Becker A."/>
            <person name="Abrahante J.E."/>
            <person name="Garbe J."/>
            <person name="Badalamenti J.P."/>
            <person name="Herman A."/>
            <person name="Mangelson H."/>
            <person name="Liachko I."/>
            <person name="Sullivan S."/>
            <person name="Sone E.D."/>
            <person name="Koren S."/>
            <person name="Silverstein K.A.T."/>
            <person name="Beckman K.B."/>
            <person name="Gohl D.M."/>
        </authorList>
    </citation>
    <scope>NUCLEOTIDE SEQUENCE</scope>
    <source>
        <strain evidence="1">Duluth1</strain>
        <tissue evidence="1">Whole animal</tissue>
    </source>
</reference>
<dbReference type="PANTHER" id="PTHR34239:SF2">
    <property type="entry name" value="TRANSPOSABLE ELEMENT P TRANSPOSASE_THAP9 CONSERVED DOMAIN-CONTAINING PROTEIN"/>
    <property type="match status" value="1"/>
</dbReference>
<keyword evidence="2" id="KW-1185">Reference proteome</keyword>
<name>A0A9D3YED2_DREPO</name>
<organism evidence="1 2">
    <name type="scientific">Dreissena polymorpha</name>
    <name type="common">Zebra mussel</name>
    <name type="synonym">Mytilus polymorpha</name>
    <dbReference type="NCBI Taxonomy" id="45954"/>
    <lineage>
        <taxon>Eukaryota</taxon>
        <taxon>Metazoa</taxon>
        <taxon>Spiralia</taxon>
        <taxon>Lophotrochozoa</taxon>
        <taxon>Mollusca</taxon>
        <taxon>Bivalvia</taxon>
        <taxon>Autobranchia</taxon>
        <taxon>Heteroconchia</taxon>
        <taxon>Euheterodonta</taxon>
        <taxon>Imparidentia</taxon>
        <taxon>Neoheterodontei</taxon>
        <taxon>Myida</taxon>
        <taxon>Dreissenoidea</taxon>
        <taxon>Dreissenidae</taxon>
        <taxon>Dreissena</taxon>
    </lineage>
</organism>
<comment type="caution">
    <text evidence="1">The sequence shown here is derived from an EMBL/GenBank/DDBJ whole genome shotgun (WGS) entry which is preliminary data.</text>
</comment>
<gene>
    <name evidence="1" type="ORF">DPMN_073913</name>
</gene>
<dbReference type="AlphaFoldDB" id="A0A9D3YED2"/>
<dbReference type="Proteomes" id="UP000828390">
    <property type="component" value="Unassembled WGS sequence"/>
</dbReference>
<reference evidence="1" key="2">
    <citation type="submission" date="2020-11" db="EMBL/GenBank/DDBJ databases">
        <authorList>
            <person name="McCartney M.A."/>
            <person name="Auch B."/>
            <person name="Kono T."/>
            <person name="Mallez S."/>
            <person name="Becker A."/>
            <person name="Gohl D.M."/>
            <person name="Silverstein K.A.T."/>
            <person name="Koren S."/>
            <person name="Bechman K.B."/>
            <person name="Herman A."/>
            <person name="Abrahante J.E."/>
            <person name="Garbe J."/>
        </authorList>
    </citation>
    <scope>NUCLEOTIDE SEQUENCE</scope>
    <source>
        <strain evidence="1">Duluth1</strain>
        <tissue evidence="1">Whole animal</tissue>
    </source>
</reference>
<evidence type="ECO:0000313" key="1">
    <source>
        <dbReference type="EMBL" id="KAH3698967.1"/>
    </source>
</evidence>